<evidence type="ECO:0000313" key="1">
    <source>
        <dbReference type="EMBL" id="KAG5565508.1"/>
    </source>
</evidence>
<reference evidence="1" key="1">
    <citation type="submission" date="2020-08" db="EMBL/GenBank/DDBJ databases">
        <title>Plant Genome Project.</title>
        <authorList>
            <person name="Zhang R.-G."/>
        </authorList>
    </citation>
    <scope>NUCLEOTIDE SEQUENCE</scope>
    <source>
        <strain evidence="1">WSP0</strain>
        <tissue evidence="1">Leaf</tissue>
    </source>
</reference>
<dbReference type="AlphaFoldDB" id="A0AAV6LK37"/>
<protein>
    <submittedName>
        <fullName evidence="1">Uncharacterized protein</fullName>
    </submittedName>
</protein>
<organism evidence="1 2">
    <name type="scientific">Rhododendron griersonianum</name>
    <dbReference type="NCBI Taxonomy" id="479676"/>
    <lineage>
        <taxon>Eukaryota</taxon>
        <taxon>Viridiplantae</taxon>
        <taxon>Streptophyta</taxon>
        <taxon>Embryophyta</taxon>
        <taxon>Tracheophyta</taxon>
        <taxon>Spermatophyta</taxon>
        <taxon>Magnoliopsida</taxon>
        <taxon>eudicotyledons</taxon>
        <taxon>Gunneridae</taxon>
        <taxon>Pentapetalae</taxon>
        <taxon>asterids</taxon>
        <taxon>Ericales</taxon>
        <taxon>Ericaceae</taxon>
        <taxon>Ericoideae</taxon>
        <taxon>Rhodoreae</taxon>
        <taxon>Rhododendron</taxon>
    </lineage>
</organism>
<dbReference type="EMBL" id="JACTNZ010000001">
    <property type="protein sequence ID" value="KAG5565508.1"/>
    <property type="molecule type" value="Genomic_DNA"/>
</dbReference>
<gene>
    <name evidence="1" type="ORF">RHGRI_001411</name>
</gene>
<proteinExistence type="predicted"/>
<accession>A0AAV6LK37</accession>
<name>A0AAV6LK37_9ERIC</name>
<comment type="caution">
    <text evidence="1">The sequence shown here is derived from an EMBL/GenBank/DDBJ whole genome shotgun (WGS) entry which is preliminary data.</text>
</comment>
<sequence>MPVGRFGRIQGLCIRRTDCAGPIVPDQAHSPALAIDSDRSCSAMELGVEIQEEPNSASDSEEVQKVQGMDEDICDLTHLFETMDLEVFLLERDDERLPEQTTTIEFVESIGK</sequence>
<dbReference type="Proteomes" id="UP000823749">
    <property type="component" value="Chromosome 1"/>
</dbReference>
<evidence type="ECO:0000313" key="2">
    <source>
        <dbReference type="Proteomes" id="UP000823749"/>
    </source>
</evidence>
<keyword evidence="2" id="KW-1185">Reference proteome</keyword>